<dbReference type="EMBL" id="AKGD01000003">
    <property type="protein sequence ID" value="EIT68448.1"/>
    <property type="molecule type" value="Genomic_DNA"/>
</dbReference>
<name>I8T442_9GAMM</name>
<keyword evidence="3" id="KW-1185">Reference proteome</keyword>
<evidence type="ECO:0000313" key="3">
    <source>
        <dbReference type="Proteomes" id="UP000003704"/>
    </source>
</evidence>
<comment type="caution">
    <text evidence="2">The sequence shown here is derived from an EMBL/GenBank/DDBJ whole genome shotgun (WGS) entry which is preliminary data.</text>
</comment>
<feature type="compositionally biased region" description="Polar residues" evidence="1">
    <location>
        <begin position="1"/>
        <end position="10"/>
    </location>
</feature>
<feature type="region of interest" description="Disordered" evidence="1">
    <location>
        <begin position="1"/>
        <end position="51"/>
    </location>
</feature>
<sequence>MIVGLLQQSPARGATRKTLRTRSNRAVCRPASASRRSRRDPTASTPEARTA</sequence>
<gene>
    <name evidence="2" type="ORF">WQQ_36430</name>
</gene>
<dbReference type="STRING" id="1172194.WQQ_36430"/>
<feature type="compositionally biased region" description="Low complexity" evidence="1">
    <location>
        <begin position="42"/>
        <end position="51"/>
    </location>
</feature>
<proteinExistence type="predicted"/>
<organism evidence="2 3">
    <name type="scientific">Hydrocarboniphaga effusa AP103</name>
    <dbReference type="NCBI Taxonomy" id="1172194"/>
    <lineage>
        <taxon>Bacteria</taxon>
        <taxon>Pseudomonadati</taxon>
        <taxon>Pseudomonadota</taxon>
        <taxon>Gammaproteobacteria</taxon>
        <taxon>Nevskiales</taxon>
        <taxon>Nevskiaceae</taxon>
        <taxon>Hydrocarboniphaga</taxon>
    </lineage>
</organism>
<reference evidence="2 3" key="1">
    <citation type="journal article" date="2012" name="J. Bacteriol.">
        <title>Genome Sequence of n-Alkane-Degrading Hydrocarboniphaga effusa Strain AP103T (ATCC BAA-332T).</title>
        <authorList>
            <person name="Chang H.K."/>
            <person name="Zylstra G.J."/>
            <person name="Chae J.C."/>
        </authorList>
    </citation>
    <scope>NUCLEOTIDE SEQUENCE [LARGE SCALE GENOMIC DNA]</scope>
    <source>
        <strain evidence="2 3">AP103</strain>
    </source>
</reference>
<dbReference type="AlphaFoldDB" id="I8T442"/>
<accession>I8T442</accession>
<feature type="compositionally biased region" description="Basic residues" evidence="1">
    <location>
        <begin position="14"/>
        <end position="23"/>
    </location>
</feature>
<evidence type="ECO:0000313" key="2">
    <source>
        <dbReference type="EMBL" id="EIT68448.1"/>
    </source>
</evidence>
<evidence type="ECO:0000256" key="1">
    <source>
        <dbReference type="SAM" id="MobiDB-lite"/>
    </source>
</evidence>
<protein>
    <submittedName>
        <fullName evidence="2">Uncharacterized protein</fullName>
    </submittedName>
</protein>
<dbReference type="Proteomes" id="UP000003704">
    <property type="component" value="Unassembled WGS sequence"/>
</dbReference>